<evidence type="ECO:0000256" key="5">
    <source>
        <dbReference type="ARBA" id="ARBA00023242"/>
    </source>
</evidence>
<dbReference type="GO" id="GO:0006384">
    <property type="term" value="P:transcription initiation at RNA polymerase III promoter"/>
    <property type="evidence" value="ECO:0007669"/>
    <property type="project" value="TreeGrafter"/>
</dbReference>
<feature type="region of interest" description="Disordered" evidence="6">
    <location>
        <begin position="159"/>
        <end position="217"/>
    </location>
</feature>
<protein>
    <submittedName>
        <fullName evidence="9">DNA-directed RNA polymerase III subunit RPC8</fullName>
    </submittedName>
</protein>
<sequence>MFVLSECKSLIRLPALHLGRNLPEALSEEINRKLSNRVVHNVGLAVCLFDILEIGESFLSPGDGASHTRVNFRILVFRPFMEEVINGKIKSCSKDGVQVSLGFFEDIWIPPEALQHPYRFDEADQVWVWEYPTEDGEKHDLFMDPGEEIRFRVTAETFSDTSPNVDPNAEGQSGRAMIKSPTPYPPPSMSPDWDSTPGGIAHHSKAHHKKNHRQFLF</sequence>
<organism evidence="9">
    <name type="scientific">Caligus rogercresseyi</name>
    <name type="common">Sea louse</name>
    <dbReference type="NCBI Taxonomy" id="217165"/>
    <lineage>
        <taxon>Eukaryota</taxon>
        <taxon>Metazoa</taxon>
        <taxon>Ecdysozoa</taxon>
        <taxon>Arthropoda</taxon>
        <taxon>Crustacea</taxon>
        <taxon>Multicrustacea</taxon>
        <taxon>Hexanauplia</taxon>
        <taxon>Copepoda</taxon>
        <taxon>Siphonostomatoida</taxon>
        <taxon>Caligidae</taxon>
        <taxon>Caligus</taxon>
    </lineage>
</organism>
<dbReference type="FunFam" id="3.30.1490.120:FF:000002">
    <property type="entry name" value="DNA-directed RNA polymerase III subunit RPC8"/>
    <property type="match status" value="1"/>
</dbReference>
<evidence type="ECO:0000259" key="8">
    <source>
        <dbReference type="Pfam" id="PF08292"/>
    </source>
</evidence>
<feature type="compositionally biased region" description="Basic residues" evidence="6">
    <location>
        <begin position="202"/>
        <end position="217"/>
    </location>
</feature>
<dbReference type="SUPFAM" id="SSF88798">
    <property type="entry name" value="N-terminal, heterodimerisation domain of RBP7 (RpoE)"/>
    <property type="match status" value="1"/>
</dbReference>
<keyword evidence="4" id="KW-0804">Transcription</keyword>
<dbReference type="Pfam" id="PF03876">
    <property type="entry name" value="SHS2_Rpb7-N"/>
    <property type="match status" value="1"/>
</dbReference>
<evidence type="ECO:0000256" key="6">
    <source>
        <dbReference type="SAM" id="MobiDB-lite"/>
    </source>
</evidence>
<keyword evidence="5" id="KW-0539">Nucleus</keyword>
<dbReference type="InterPro" id="IPR005576">
    <property type="entry name" value="Rpb7-like_N"/>
</dbReference>
<dbReference type="InterPro" id="IPR012340">
    <property type="entry name" value="NA-bd_OB-fold"/>
</dbReference>
<dbReference type="PANTHER" id="PTHR12709">
    <property type="entry name" value="DNA-DIRECTED RNA POLYMERASE II, III"/>
    <property type="match status" value="1"/>
</dbReference>
<reference evidence="9" key="1">
    <citation type="submission" date="2009-03" db="EMBL/GenBank/DDBJ databases">
        <title>Caligus rogercresseyi ESTs and full-length cDNAs.</title>
        <authorList>
            <person name="Yasuike M."/>
            <person name="von Schalburg K."/>
            <person name="Cooper G."/>
            <person name="Leong J."/>
            <person name="Jones S.R.M."/>
            <person name="Koop B.F."/>
        </authorList>
    </citation>
    <scope>NUCLEOTIDE SEQUENCE</scope>
    <source>
        <tissue evidence="9">Whole tissue</tissue>
    </source>
</reference>
<proteinExistence type="evidence at transcript level"/>
<dbReference type="PANTHER" id="PTHR12709:SF1">
    <property type="entry name" value="DNA-DIRECTED RNA POLYMERASE III SUBUNIT RPC8"/>
    <property type="match status" value="1"/>
</dbReference>
<comment type="subcellular location">
    <subcellularLocation>
        <location evidence="1">Nucleus</location>
    </subcellularLocation>
</comment>
<evidence type="ECO:0000256" key="4">
    <source>
        <dbReference type="ARBA" id="ARBA00023163"/>
    </source>
</evidence>
<dbReference type="AlphaFoldDB" id="C1BRR1"/>
<name>C1BRR1_CALRO</name>
<dbReference type="Gene3D" id="2.40.50.140">
    <property type="entry name" value="Nucleic acid-binding proteins"/>
    <property type="match status" value="1"/>
</dbReference>
<dbReference type="GO" id="GO:0005666">
    <property type="term" value="C:RNA polymerase III complex"/>
    <property type="evidence" value="ECO:0007669"/>
    <property type="project" value="TreeGrafter"/>
</dbReference>
<evidence type="ECO:0000256" key="1">
    <source>
        <dbReference type="ARBA" id="ARBA00004123"/>
    </source>
</evidence>
<gene>
    <name evidence="9" type="primary">RPC8</name>
</gene>
<dbReference type="Gene3D" id="3.30.1490.120">
    <property type="entry name" value="RNA polymerase Rpb7-like, N-terminal domain"/>
    <property type="match status" value="1"/>
</dbReference>
<dbReference type="InterPro" id="IPR036898">
    <property type="entry name" value="RNA_pol_Rpb7-like_N_sf"/>
</dbReference>
<evidence type="ECO:0000256" key="2">
    <source>
        <dbReference type="ARBA" id="ARBA00009307"/>
    </source>
</evidence>
<dbReference type="CDD" id="cd04330">
    <property type="entry name" value="RNAP_III_Rpc25_N"/>
    <property type="match status" value="1"/>
</dbReference>
<dbReference type="SUPFAM" id="SSF50249">
    <property type="entry name" value="Nucleic acid-binding proteins"/>
    <property type="match status" value="1"/>
</dbReference>
<feature type="domain" description="RNA polymerase Rpb7-like N-terminal" evidence="7">
    <location>
        <begin position="10"/>
        <end position="64"/>
    </location>
</feature>
<accession>C1BRR1</accession>
<evidence type="ECO:0000256" key="3">
    <source>
        <dbReference type="ARBA" id="ARBA00022478"/>
    </source>
</evidence>
<keyword evidence="3 9" id="KW-0240">DNA-directed RNA polymerase</keyword>
<evidence type="ECO:0000259" key="7">
    <source>
        <dbReference type="Pfam" id="PF03876"/>
    </source>
</evidence>
<dbReference type="InterPro" id="IPR045113">
    <property type="entry name" value="Rpb7-like"/>
</dbReference>
<comment type="similarity">
    <text evidence="2">Belongs to the eukaryotic RPB7/RPC8 RNA polymerase subunit family.</text>
</comment>
<evidence type="ECO:0000313" key="9">
    <source>
        <dbReference type="EMBL" id="ACO11714.1"/>
    </source>
</evidence>
<dbReference type="InterPro" id="IPR013238">
    <property type="entry name" value="RNA_pol_III_Rbc25"/>
</dbReference>
<dbReference type="Pfam" id="PF08292">
    <property type="entry name" value="RNA_pol_Rbc25"/>
    <property type="match status" value="1"/>
</dbReference>
<dbReference type="EMBL" id="BT077290">
    <property type="protein sequence ID" value="ACO11714.1"/>
    <property type="molecule type" value="mRNA"/>
</dbReference>
<feature type="domain" description="RNA polymerase III subunit Rpc25" evidence="8">
    <location>
        <begin position="83"/>
        <end position="174"/>
    </location>
</feature>